<organism evidence="1">
    <name type="scientific">Siphoviridae sp. ct73D3</name>
    <dbReference type="NCBI Taxonomy" id="2825347"/>
    <lineage>
        <taxon>Viruses</taxon>
        <taxon>Duplodnaviria</taxon>
        <taxon>Heunggongvirae</taxon>
        <taxon>Uroviricota</taxon>
        <taxon>Caudoviricetes</taxon>
    </lineage>
</organism>
<accession>A0A8S5QGM0</accession>
<sequence length="58" mass="6493">MFPNTSEAGRQYAIGNRAANMIRANLQNQGSSNFMRNYNRIIRARNNMLSSSRGLSNG</sequence>
<evidence type="ECO:0000313" key="1">
    <source>
        <dbReference type="EMBL" id="DAE17692.1"/>
    </source>
</evidence>
<proteinExistence type="predicted"/>
<protein>
    <submittedName>
        <fullName evidence="1">Uncharacterized protein</fullName>
    </submittedName>
</protein>
<reference evidence="1" key="1">
    <citation type="journal article" date="2021" name="Proc. Natl. Acad. Sci. U.S.A.">
        <title>A Catalog of Tens of Thousands of Viruses from Human Metagenomes Reveals Hidden Associations with Chronic Diseases.</title>
        <authorList>
            <person name="Tisza M.J."/>
            <person name="Buck C.B."/>
        </authorList>
    </citation>
    <scope>NUCLEOTIDE SEQUENCE</scope>
    <source>
        <strain evidence="1">Ct73D3</strain>
    </source>
</reference>
<dbReference type="EMBL" id="BK015644">
    <property type="protein sequence ID" value="DAE17692.1"/>
    <property type="molecule type" value="Genomic_DNA"/>
</dbReference>
<name>A0A8S5QGM0_9CAUD</name>